<dbReference type="EMBL" id="JACEEZ010025524">
    <property type="protein sequence ID" value="KAG0700043.1"/>
    <property type="molecule type" value="Genomic_DNA"/>
</dbReference>
<feature type="region of interest" description="Disordered" evidence="1">
    <location>
        <begin position="154"/>
        <end position="173"/>
    </location>
</feature>
<comment type="caution">
    <text evidence="2">The sequence shown here is derived from an EMBL/GenBank/DDBJ whole genome shotgun (WGS) entry which is preliminary data.</text>
</comment>
<dbReference type="AlphaFoldDB" id="A0A8J8WC61"/>
<dbReference type="OrthoDB" id="5949854at2759"/>
<evidence type="ECO:0000313" key="3">
    <source>
        <dbReference type="Proteomes" id="UP000770661"/>
    </source>
</evidence>
<organism evidence="2 3">
    <name type="scientific">Chionoecetes opilio</name>
    <name type="common">Atlantic snow crab</name>
    <name type="synonym">Cancer opilio</name>
    <dbReference type="NCBI Taxonomy" id="41210"/>
    <lineage>
        <taxon>Eukaryota</taxon>
        <taxon>Metazoa</taxon>
        <taxon>Ecdysozoa</taxon>
        <taxon>Arthropoda</taxon>
        <taxon>Crustacea</taxon>
        <taxon>Multicrustacea</taxon>
        <taxon>Malacostraca</taxon>
        <taxon>Eumalacostraca</taxon>
        <taxon>Eucarida</taxon>
        <taxon>Decapoda</taxon>
        <taxon>Pleocyemata</taxon>
        <taxon>Brachyura</taxon>
        <taxon>Eubrachyura</taxon>
        <taxon>Majoidea</taxon>
        <taxon>Majidae</taxon>
        <taxon>Chionoecetes</taxon>
    </lineage>
</organism>
<name>A0A8J8WC61_CHIOP</name>
<dbReference type="PANTHER" id="PTHR47018">
    <property type="entry name" value="CXC DOMAIN-CONTAINING PROTEIN-RELATED"/>
    <property type="match status" value="1"/>
</dbReference>
<evidence type="ECO:0000313" key="2">
    <source>
        <dbReference type="EMBL" id="KAG0700043.1"/>
    </source>
</evidence>
<protein>
    <submittedName>
        <fullName evidence="2">Uncharacterized protein</fullName>
    </submittedName>
</protein>
<evidence type="ECO:0000256" key="1">
    <source>
        <dbReference type="SAM" id="MobiDB-lite"/>
    </source>
</evidence>
<reference evidence="2" key="1">
    <citation type="submission" date="2020-07" db="EMBL/GenBank/DDBJ databases">
        <title>The High-quality genome of the commercially important snow crab, Chionoecetes opilio.</title>
        <authorList>
            <person name="Jeong J.-H."/>
            <person name="Ryu S."/>
        </authorList>
    </citation>
    <scope>NUCLEOTIDE SEQUENCE</scope>
    <source>
        <strain evidence="2">MADBK_172401_WGS</strain>
        <tissue evidence="2">Digestive gland</tissue>
    </source>
</reference>
<keyword evidence="3" id="KW-1185">Reference proteome</keyword>
<dbReference type="PANTHER" id="PTHR47018:SF1">
    <property type="entry name" value="TESMIN_TSO1-LIKE CXC DOMAIN-CONTAINING PROTEIN"/>
    <property type="match status" value="1"/>
</dbReference>
<gene>
    <name evidence="2" type="ORF">GWK47_025699</name>
</gene>
<accession>A0A8J8WC61</accession>
<sequence length="173" mass="19712">MFGGLHIEMTALKTLGDWFAGKWVDPSTGTSRDHNCRNSSPLSSAAHVTRTRRAHQVTAAALYILQRRPYDQYSTTNTEDDAHPGSFEDWCSQREQSYPQFQYWSTVLAPELSTLIYVRSLREANFSMYVDALTELVPWFFALDHRELCPLDTSASAGHGRTGKQTSRRLHRV</sequence>
<proteinExistence type="predicted"/>
<dbReference type="Proteomes" id="UP000770661">
    <property type="component" value="Unassembled WGS sequence"/>
</dbReference>